<dbReference type="InterPro" id="IPR010239">
    <property type="entry name" value="CHP02001"/>
</dbReference>
<reference evidence="2" key="1">
    <citation type="submission" date="2020-10" db="EMBL/GenBank/DDBJ databases">
        <title>Microbiome of the Black Sea water column analyzed by genome centric metagenomics.</title>
        <authorList>
            <person name="Cabello-Yeves P.J."/>
            <person name="Callieri C."/>
            <person name="Picazo A."/>
            <person name="Mehrshad M."/>
            <person name="Haro-Moreno J.M."/>
            <person name="Roda-Garcia J."/>
            <person name="Dzembekova N."/>
            <person name="Slabakova V."/>
            <person name="Slabakova N."/>
            <person name="Moncheva S."/>
            <person name="Rodriguez-Valera F."/>
        </authorList>
    </citation>
    <scope>NUCLEOTIDE SEQUENCE</scope>
    <source>
        <strain evidence="2">BS307-5m-G5</strain>
    </source>
</reference>
<accession>A0A937HP18</accession>
<name>A0A937HP18_9PROT</name>
<evidence type="ECO:0008006" key="4">
    <source>
        <dbReference type="Google" id="ProtNLM"/>
    </source>
</evidence>
<organism evidence="2 3">
    <name type="scientific">PS1 clade bacterium</name>
    <dbReference type="NCBI Taxonomy" id="2175152"/>
    <lineage>
        <taxon>Bacteria</taxon>
        <taxon>Pseudomonadati</taxon>
        <taxon>Pseudomonadota</taxon>
        <taxon>Alphaproteobacteria</taxon>
        <taxon>PS1 clade</taxon>
    </lineage>
</organism>
<gene>
    <name evidence="2" type="ORF">ISQ19_05920</name>
</gene>
<dbReference type="AlphaFoldDB" id="A0A937HP18"/>
<protein>
    <recommendedName>
        <fullName evidence="4">Histidine kinase</fullName>
    </recommendedName>
</protein>
<dbReference type="EMBL" id="JADHOK010000087">
    <property type="protein sequence ID" value="MBL6762216.1"/>
    <property type="molecule type" value="Genomic_DNA"/>
</dbReference>
<dbReference type="Proteomes" id="UP000785783">
    <property type="component" value="Unassembled WGS sequence"/>
</dbReference>
<dbReference type="Pfam" id="PF09694">
    <property type="entry name" value="Gcw_chp"/>
    <property type="match status" value="1"/>
</dbReference>
<feature type="chain" id="PRO_5037405853" description="Histidine kinase" evidence="1">
    <location>
        <begin position="28"/>
        <end position="226"/>
    </location>
</feature>
<evidence type="ECO:0000256" key="1">
    <source>
        <dbReference type="SAM" id="SignalP"/>
    </source>
</evidence>
<evidence type="ECO:0000313" key="3">
    <source>
        <dbReference type="Proteomes" id="UP000785783"/>
    </source>
</evidence>
<evidence type="ECO:0000313" key="2">
    <source>
        <dbReference type="EMBL" id="MBL6762216.1"/>
    </source>
</evidence>
<dbReference type="NCBIfam" id="TIGR02001">
    <property type="entry name" value="gcw_chp"/>
    <property type="match status" value="1"/>
</dbReference>
<sequence length="226" mass="24066">MTNFTKTTRTLAALLVSGTALTGIASAAELSANIGVTNDYIWRGMTQSAGTSSVSGGLDVDFGNGFAAGTWIADVDFGGDATQEQDYYISYSGEAGGLNYDVGYILYTYDEDDTDFDEVYITVGAMGLSASFYYLLDADFDNAAGESTDAGDATYISVDYETEVGGYGVGVHYGVYDAEDLLGTEESTDMSVSLSKDDFTIAYITTDDLTGQDDEDRFVISWGTSF</sequence>
<feature type="signal peptide" evidence="1">
    <location>
        <begin position="1"/>
        <end position="27"/>
    </location>
</feature>
<proteinExistence type="predicted"/>
<comment type="caution">
    <text evidence="2">The sequence shown here is derived from an EMBL/GenBank/DDBJ whole genome shotgun (WGS) entry which is preliminary data.</text>
</comment>
<keyword evidence="1" id="KW-0732">Signal</keyword>